<evidence type="ECO:0000313" key="2">
    <source>
        <dbReference type="Proteomes" id="UP000011747"/>
    </source>
</evidence>
<name>G9QP52_9BACI</name>
<evidence type="ECO:0000313" key="1">
    <source>
        <dbReference type="EMBL" id="EHL74308.1"/>
    </source>
</evidence>
<dbReference type="EMBL" id="ACWF01000149">
    <property type="protein sequence ID" value="EHL74308.1"/>
    <property type="molecule type" value="Genomic_DNA"/>
</dbReference>
<protein>
    <recommendedName>
        <fullName evidence="3">DUF2487 domain-containing protein</fullName>
    </recommendedName>
</protein>
<dbReference type="GeneID" id="87582093"/>
<proteinExistence type="predicted"/>
<reference evidence="1 2" key="1">
    <citation type="submission" date="2011-09" db="EMBL/GenBank/DDBJ databases">
        <title>The Genome Sequence of Bacillus smithii 7_3_47FAA.</title>
        <authorList>
            <consortium name="The Broad Institute Genome Sequencing Platform"/>
            <person name="Earl A."/>
            <person name="Ward D."/>
            <person name="Feldgarden M."/>
            <person name="Gevers D."/>
            <person name="Daigneault M."/>
            <person name="Strauss J."/>
            <person name="Allen-Vercoe E."/>
            <person name="Young S.K."/>
            <person name="Zeng Q."/>
            <person name="Gargeya S."/>
            <person name="Fitzgerald M."/>
            <person name="Haas B."/>
            <person name="Abouelleil A."/>
            <person name="Alvarado L."/>
            <person name="Arachchi H.M."/>
            <person name="Berlin A."/>
            <person name="Brown A."/>
            <person name="Chapman S.B."/>
            <person name="Chen Z."/>
            <person name="Dunbar C."/>
            <person name="Freedman E."/>
            <person name="Gearin G."/>
            <person name="Goldberg J."/>
            <person name="Griggs A."/>
            <person name="Gujja S."/>
            <person name="Heiman D."/>
            <person name="Howarth C."/>
            <person name="Larson L."/>
            <person name="Lui A."/>
            <person name="MacDonald P.J.P."/>
            <person name="Montmayeur A."/>
            <person name="Murphy C."/>
            <person name="Neiman D."/>
            <person name="Pearson M."/>
            <person name="Priest M."/>
            <person name="Roberts A."/>
            <person name="Saif S."/>
            <person name="Shea T."/>
            <person name="Shenoy N."/>
            <person name="Sisk P."/>
            <person name="Stolte C."/>
            <person name="Sykes S."/>
            <person name="Wortman J."/>
            <person name="Nusbaum C."/>
            <person name="Birren B."/>
        </authorList>
    </citation>
    <scope>NUCLEOTIDE SEQUENCE [LARGE SCALE GENOMIC DNA]</scope>
    <source>
        <strain evidence="1 2">7_3_47FAA</strain>
    </source>
</reference>
<organism evidence="1 2">
    <name type="scientific">Bacillus smithii 7_3_47FAA</name>
    <dbReference type="NCBI Taxonomy" id="665952"/>
    <lineage>
        <taxon>Bacteria</taxon>
        <taxon>Bacillati</taxon>
        <taxon>Bacillota</taxon>
        <taxon>Bacilli</taxon>
        <taxon>Bacillales</taxon>
        <taxon>Bacillaceae</taxon>
        <taxon>Bacillus</taxon>
    </lineage>
</organism>
<dbReference type="Proteomes" id="UP000011747">
    <property type="component" value="Unassembled WGS sequence"/>
</dbReference>
<dbReference type="InterPro" id="IPR019615">
    <property type="entry name" value="DUF2487"/>
</dbReference>
<dbReference type="HOGENOM" id="CLU_142699_0_0_9"/>
<dbReference type="RefSeq" id="WP_003355130.1">
    <property type="nucleotide sequence ID" value="NZ_JH414764.1"/>
</dbReference>
<sequence length="153" mass="18194">MIWNGRDARLYQQEKSFIDSAVIPLLPIDFGNEMRRSASQGEYIQLFSSCLEKQFRGRIMLFPAIVYLSQEITDEKSSLLNRWSDLLHEEGFMHLFFITSDANWKSRESQLKGTLIWLPATPMEDMDDSFKYDFIENQVKQYVHKILEKWEKQ</sequence>
<keyword evidence="2" id="KW-1185">Reference proteome</keyword>
<gene>
    <name evidence="1" type="ORF">HMPREF1015_00069</name>
</gene>
<dbReference type="PATRIC" id="fig|665952.3.peg.2934"/>
<dbReference type="AlphaFoldDB" id="G9QP52"/>
<evidence type="ECO:0008006" key="3">
    <source>
        <dbReference type="Google" id="ProtNLM"/>
    </source>
</evidence>
<accession>G9QP52</accession>
<dbReference type="Pfam" id="PF10673">
    <property type="entry name" value="DUF2487"/>
    <property type="match status" value="1"/>
</dbReference>
<comment type="caution">
    <text evidence="1">The sequence shown here is derived from an EMBL/GenBank/DDBJ whole genome shotgun (WGS) entry which is preliminary data.</text>
</comment>